<gene>
    <name evidence="1" type="ORF">L6164_034802</name>
</gene>
<evidence type="ECO:0000313" key="1">
    <source>
        <dbReference type="EMBL" id="KAI4301534.1"/>
    </source>
</evidence>
<sequence>MKNTSLREKDVEFDLESGENTSEKDANKDLDSRNRQLKNRFSCTWRGLLNFDGPNMYESRLESCSSSANSDEAADDNVELLVDRDLVGENIEKQLSIAKNNFSMQINRKTNSRKPPKPPRPPKGPSLDAADQKFVKEIAELALKKRARIKRMEAVKRRKARKATTSSYTSLSAMAITVLFLLIIFLQGIKSGSSASVGLMASPESAVAADETLISIQFPKTFTAN</sequence>
<accession>A0ACB9KVQ1</accession>
<comment type="caution">
    <text evidence="1">The sequence shown here is derived from an EMBL/GenBank/DDBJ whole genome shotgun (WGS) entry which is preliminary data.</text>
</comment>
<organism evidence="1 2">
    <name type="scientific">Bauhinia variegata</name>
    <name type="common">Purple orchid tree</name>
    <name type="synonym">Phanera variegata</name>
    <dbReference type="NCBI Taxonomy" id="167791"/>
    <lineage>
        <taxon>Eukaryota</taxon>
        <taxon>Viridiplantae</taxon>
        <taxon>Streptophyta</taxon>
        <taxon>Embryophyta</taxon>
        <taxon>Tracheophyta</taxon>
        <taxon>Spermatophyta</taxon>
        <taxon>Magnoliopsida</taxon>
        <taxon>eudicotyledons</taxon>
        <taxon>Gunneridae</taxon>
        <taxon>Pentapetalae</taxon>
        <taxon>rosids</taxon>
        <taxon>fabids</taxon>
        <taxon>Fabales</taxon>
        <taxon>Fabaceae</taxon>
        <taxon>Cercidoideae</taxon>
        <taxon>Cercideae</taxon>
        <taxon>Bauhiniinae</taxon>
        <taxon>Bauhinia</taxon>
    </lineage>
</organism>
<evidence type="ECO:0000313" key="2">
    <source>
        <dbReference type="Proteomes" id="UP000828941"/>
    </source>
</evidence>
<dbReference type="EMBL" id="CM039438">
    <property type="protein sequence ID" value="KAI4301534.1"/>
    <property type="molecule type" value="Genomic_DNA"/>
</dbReference>
<dbReference type="Proteomes" id="UP000828941">
    <property type="component" value="Chromosome 13"/>
</dbReference>
<name>A0ACB9KVQ1_BAUVA</name>
<protein>
    <submittedName>
        <fullName evidence="1">Uncharacterized protein</fullName>
    </submittedName>
</protein>
<reference evidence="1 2" key="1">
    <citation type="journal article" date="2022" name="DNA Res.">
        <title>Chromosomal-level genome assembly of the orchid tree Bauhinia variegata (Leguminosae; Cercidoideae) supports the allotetraploid origin hypothesis of Bauhinia.</title>
        <authorList>
            <person name="Zhong Y."/>
            <person name="Chen Y."/>
            <person name="Zheng D."/>
            <person name="Pang J."/>
            <person name="Liu Y."/>
            <person name="Luo S."/>
            <person name="Meng S."/>
            <person name="Qian L."/>
            <person name="Wei D."/>
            <person name="Dai S."/>
            <person name="Zhou R."/>
        </authorList>
    </citation>
    <scope>NUCLEOTIDE SEQUENCE [LARGE SCALE GENOMIC DNA]</scope>
    <source>
        <strain evidence="1">BV-YZ2020</strain>
    </source>
</reference>
<keyword evidence="2" id="KW-1185">Reference proteome</keyword>
<proteinExistence type="predicted"/>